<accession>R0I8Q0</accession>
<proteinExistence type="predicted"/>
<evidence type="ECO:0000259" key="2">
    <source>
        <dbReference type="PROSITE" id="PS51011"/>
    </source>
</evidence>
<gene>
    <name evidence="3" type="ORF">CARUB_v10021996mg</name>
</gene>
<reference evidence="4" key="1">
    <citation type="journal article" date="2013" name="Nat. Genet.">
        <title>The Capsella rubella genome and the genomic consequences of rapid mating system evolution.</title>
        <authorList>
            <person name="Slotte T."/>
            <person name="Hazzouri K.M."/>
            <person name="Agren J.A."/>
            <person name="Koenig D."/>
            <person name="Maumus F."/>
            <person name="Guo Y.L."/>
            <person name="Steige K."/>
            <person name="Platts A.E."/>
            <person name="Escobar J.S."/>
            <person name="Newman L.K."/>
            <person name="Wang W."/>
            <person name="Mandakova T."/>
            <person name="Vello E."/>
            <person name="Smith L.M."/>
            <person name="Henz S.R."/>
            <person name="Steffen J."/>
            <person name="Takuno S."/>
            <person name="Brandvain Y."/>
            <person name="Coop G."/>
            <person name="Andolfatto P."/>
            <person name="Hu T.T."/>
            <person name="Blanchette M."/>
            <person name="Clark R.M."/>
            <person name="Quesneville H."/>
            <person name="Nordborg M."/>
            <person name="Gaut B.S."/>
            <person name="Lysak M.A."/>
            <person name="Jenkins J."/>
            <person name="Grimwood J."/>
            <person name="Chapman J."/>
            <person name="Prochnik S."/>
            <person name="Shu S."/>
            <person name="Rokhsar D."/>
            <person name="Schmutz J."/>
            <person name="Weigel D."/>
            <person name="Wright S.I."/>
        </authorList>
    </citation>
    <scope>NUCLEOTIDE SEQUENCE [LARGE SCALE GENOMIC DNA]</scope>
    <source>
        <strain evidence="4">cv. Monte Gargano</strain>
    </source>
</reference>
<dbReference type="Pfam" id="PF01388">
    <property type="entry name" value="ARID"/>
    <property type="match status" value="1"/>
</dbReference>
<dbReference type="Gene3D" id="1.10.150.60">
    <property type="entry name" value="ARID DNA-binding domain"/>
    <property type="match status" value="1"/>
</dbReference>
<sequence>MSKDPSQVEVVLANDSSGLEKGDFSRTSMYQILVQNPELFWDRLQSFLESSQGIFKIPIVGGDKLDLHRLFYEVTSRGGLEMVIKDRRCKEVMDAFQFKKTITNAASVLRKHYLKMLFEFEHVYYFKAPLAEFPEREKALMRLVDKSANKDMDVEEAKAGLVFNGKFESGYLVTVKMGMEELKGVIFHMRDQAPPETPRRKKKRAKTSHDYEEKFLEKKKRVNMETVAATNSSKTVAATNAAETVDATVKTETIAEMDEAETVAKVQPVETVAVTNAAETGAAANTTETVVRALSAETVVATKAMEAVAAADVAETVGGTDAAASTSE</sequence>
<dbReference type="InterPro" id="IPR036431">
    <property type="entry name" value="ARID_dom_sf"/>
</dbReference>
<evidence type="ECO:0000256" key="1">
    <source>
        <dbReference type="SAM" id="MobiDB-lite"/>
    </source>
</evidence>
<dbReference type="EMBL" id="KB870806">
    <property type="protein sequence ID" value="EOA34460.1"/>
    <property type="molecule type" value="Genomic_DNA"/>
</dbReference>
<dbReference type="STRING" id="81985.R0I8Q0"/>
<dbReference type="PROSITE" id="PS51011">
    <property type="entry name" value="ARID"/>
    <property type="match status" value="1"/>
</dbReference>
<feature type="region of interest" description="Disordered" evidence="1">
    <location>
        <begin position="191"/>
        <end position="210"/>
    </location>
</feature>
<dbReference type="CDD" id="cd16872">
    <property type="entry name" value="ARID_HMGB9-like"/>
    <property type="match status" value="1"/>
</dbReference>
<dbReference type="GO" id="GO:0003677">
    <property type="term" value="F:DNA binding"/>
    <property type="evidence" value="ECO:0007669"/>
    <property type="project" value="InterPro"/>
</dbReference>
<dbReference type="SUPFAM" id="SSF46774">
    <property type="entry name" value="ARID-like"/>
    <property type="match status" value="1"/>
</dbReference>
<dbReference type="KEGG" id="crb:17895690"/>
<dbReference type="eggNOG" id="KOG2744">
    <property type="taxonomic scope" value="Eukaryota"/>
</dbReference>
<dbReference type="InterPro" id="IPR045303">
    <property type="entry name" value="ARID_HMGB9-like"/>
</dbReference>
<dbReference type="PANTHER" id="PTHR46691">
    <property type="entry name" value="HIGH MOBILITY GROUP B PROTEIN 9"/>
    <property type="match status" value="1"/>
</dbReference>
<dbReference type="Proteomes" id="UP000029121">
    <property type="component" value="Unassembled WGS sequence"/>
</dbReference>
<evidence type="ECO:0000313" key="3">
    <source>
        <dbReference type="EMBL" id="EOA34460.1"/>
    </source>
</evidence>
<evidence type="ECO:0000313" key="4">
    <source>
        <dbReference type="Proteomes" id="UP000029121"/>
    </source>
</evidence>
<dbReference type="AlphaFoldDB" id="R0I8Q0"/>
<dbReference type="SMART" id="SM01014">
    <property type="entry name" value="ARID"/>
    <property type="match status" value="1"/>
</dbReference>
<organism evidence="3 4">
    <name type="scientific">Capsella rubella</name>
    <dbReference type="NCBI Taxonomy" id="81985"/>
    <lineage>
        <taxon>Eukaryota</taxon>
        <taxon>Viridiplantae</taxon>
        <taxon>Streptophyta</taxon>
        <taxon>Embryophyta</taxon>
        <taxon>Tracheophyta</taxon>
        <taxon>Spermatophyta</taxon>
        <taxon>Magnoliopsida</taxon>
        <taxon>eudicotyledons</taxon>
        <taxon>Gunneridae</taxon>
        <taxon>Pentapetalae</taxon>
        <taxon>rosids</taxon>
        <taxon>malvids</taxon>
        <taxon>Brassicales</taxon>
        <taxon>Brassicaceae</taxon>
        <taxon>Camelineae</taxon>
        <taxon>Capsella</taxon>
    </lineage>
</organism>
<dbReference type="PANTHER" id="PTHR46691:SF6">
    <property type="entry name" value="HIGH MOBILITY GROUP B PROTEIN 10-RELATED"/>
    <property type="match status" value="1"/>
</dbReference>
<feature type="domain" description="ARID" evidence="2">
    <location>
        <begin position="34"/>
        <end position="125"/>
    </location>
</feature>
<dbReference type="OrthoDB" id="338531at2759"/>
<dbReference type="InterPro" id="IPR001606">
    <property type="entry name" value="ARID_dom"/>
</dbReference>
<protein>
    <recommendedName>
        <fullName evidence="2">ARID domain-containing protein</fullName>
    </recommendedName>
</protein>
<keyword evidence="4" id="KW-1185">Reference proteome</keyword>
<name>R0I8Q0_9BRAS</name>
<dbReference type="SMART" id="SM00501">
    <property type="entry name" value="BRIGHT"/>
    <property type="match status" value="1"/>
</dbReference>